<dbReference type="RefSeq" id="WP_245724338.1">
    <property type="nucleotide sequence ID" value="NZ_CANMFH010000008.1"/>
</dbReference>
<dbReference type="AlphaFoldDB" id="A0A1H3HJH2"/>
<sequence>MSLFDKVIIVDWSGGNDRGASPKKDAIWACVAGEIPVYLRNRALAEDWIGTQIAACQGRVLIGFDFPFGYPEGFAEVVTGQADALALWTWFEARVEDSPKANNRFDLAGELNRHFAGVGPFWGNALAREIVDLPRKGRSRYGHGMREKRAAEAQAKGAFACWQMSGAGSVGGQTMMGLPVLARLRARFEAAAWPFEPWREARVVLAEVWPSLIAQSVVRQQVEGEIKDAAQVRVLAGKIAGLSDTVLAAMLDVTEPRALTEGWILGLGREADLDCRE</sequence>
<dbReference type="GO" id="GO:0016740">
    <property type="term" value="F:transferase activity"/>
    <property type="evidence" value="ECO:0007669"/>
    <property type="project" value="UniProtKB-KW"/>
</dbReference>
<evidence type="ECO:0000313" key="2">
    <source>
        <dbReference type="Proteomes" id="UP000199026"/>
    </source>
</evidence>
<dbReference type="GeneID" id="78123270"/>
<keyword evidence="1" id="KW-0808">Transferase</keyword>
<keyword evidence="2" id="KW-1185">Reference proteome</keyword>
<proteinExistence type="predicted"/>
<reference evidence="1 2" key="1">
    <citation type="submission" date="2016-10" db="EMBL/GenBank/DDBJ databases">
        <authorList>
            <person name="de Groot N.N."/>
        </authorList>
    </citation>
    <scope>NUCLEOTIDE SEQUENCE [LARGE SCALE GENOMIC DNA]</scope>
    <source>
        <strain evidence="1 2">DSM 24677</strain>
    </source>
</reference>
<gene>
    <name evidence="1" type="ORF">SAMN05444486_101465</name>
</gene>
<protein>
    <submittedName>
        <fullName evidence="1">Molybdopterin molybdotransferase</fullName>
    </submittedName>
</protein>
<accession>A0A1H3HJH2</accession>
<dbReference type="STRING" id="576131.SAMN05444486_101465"/>
<organism evidence="1 2">
    <name type="scientific">Lentibacter algarum</name>
    <dbReference type="NCBI Taxonomy" id="576131"/>
    <lineage>
        <taxon>Bacteria</taxon>
        <taxon>Pseudomonadati</taxon>
        <taxon>Pseudomonadota</taxon>
        <taxon>Alphaproteobacteria</taxon>
        <taxon>Rhodobacterales</taxon>
        <taxon>Roseobacteraceae</taxon>
        <taxon>Lentibacter</taxon>
    </lineage>
</organism>
<dbReference type="EMBL" id="FNPR01000001">
    <property type="protein sequence ID" value="SDY15365.1"/>
    <property type="molecule type" value="Genomic_DNA"/>
</dbReference>
<evidence type="ECO:0000313" key="1">
    <source>
        <dbReference type="EMBL" id="SDY15365.1"/>
    </source>
</evidence>
<name>A0A1H3HJH2_9RHOB</name>
<dbReference type="Proteomes" id="UP000199026">
    <property type="component" value="Unassembled WGS sequence"/>
</dbReference>